<gene>
    <name evidence="2" type="ORF">Pfra01_002303400</name>
</gene>
<evidence type="ECO:0000256" key="1">
    <source>
        <dbReference type="SAM" id="MobiDB-lite"/>
    </source>
</evidence>
<feature type="compositionally biased region" description="Basic and acidic residues" evidence="1">
    <location>
        <begin position="532"/>
        <end position="544"/>
    </location>
</feature>
<dbReference type="OrthoDB" id="124020at2759"/>
<dbReference type="AlphaFoldDB" id="A0A9W6Y8I5"/>
<dbReference type="SUPFAM" id="SSF52047">
    <property type="entry name" value="RNI-like"/>
    <property type="match status" value="1"/>
</dbReference>
<name>A0A9W6Y8I5_9STRA</name>
<keyword evidence="3" id="KW-1185">Reference proteome</keyword>
<dbReference type="Proteomes" id="UP001165121">
    <property type="component" value="Unassembled WGS sequence"/>
</dbReference>
<protein>
    <submittedName>
        <fullName evidence="2">Unnamed protein product</fullName>
    </submittedName>
</protein>
<organism evidence="2 3">
    <name type="scientific">Phytophthora fragariaefolia</name>
    <dbReference type="NCBI Taxonomy" id="1490495"/>
    <lineage>
        <taxon>Eukaryota</taxon>
        <taxon>Sar</taxon>
        <taxon>Stramenopiles</taxon>
        <taxon>Oomycota</taxon>
        <taxon>Peronosporomycetes</taxon>
        <taxon>Peronosporales</taxon>
        <taxon>Peronosporaceae</taxon>
        <taxon>Phytophthora</taxon>
    </lineage>
</organism>
<comment type="caution">
    <text evidence="2">The sequence shown here is derived from an EMBL/GenBank/DDBJ whole genome shotgun (WGS) entry which is preliminary data.</text>
</comment>
<feature type="region of interest" description="Disordered" evidence="1">
    <location>
        <begin position="493"/>
        <end position="599"/>
    </location>
</feature>
<reference evidence="2" key="1">
    <citation type="submission" date="2023-04" db="EMBL/GenBank/DDBJ databases">
        <title>Phytophthora fragariaefolia NBRC 109709.</title>
        <authorList>
            <person name="Ichikawa N."/>
            <person name="Sato H."/>
            <person name="Tonouchi N."/>
        </authorList>
    </citation>
    <scope>NUCLEOTIDE SEQUENCE</scope>
    <source>
        <strain evidence="2">NBRC 109709</strain>
    </source>
</reference>
<evidence type="ECO:0000313" key="2">
    <source>
        <dbReference type="EMBL" id="GMF54982.1"/>
    </source>
</evidence>
<sequence>MHDLLVREVDATEAPEEGGGLPRLELEVTTLWFDNCRFLSASEDLALLAKLVTLPSSKIRDLSLPGAYLNSLRNPAGLQGFQAFARQVLAPSSPLRSLDLTRVGIDSNSVAAICSALRYPSPLTKLSVGYTTRGAHSNSRLLWAWIFLAILHEDSGSGLEHLDVSGLQLQTQDMEALVAMLESPHPGKTLVLLQDGRLPVGEGCEECELPPGERLFVRLLDGSQAWTSPGYSAAWSQLLSGTLEANDFEYEVMVRLVDWLCILIPGYGFGWVVRSAVRYEVSKPSLVARMPGGRAQPSLRSLTYRGAEEQSSGVLGLLRLLGRSLISLDVPACGLNSQNLDTILHVCPNLSHLNVTCNVMTDLSPLLRAYGDGRCQIARLGVLVESINPAIAAQLQSLLMNSSNKCLERLQLEVIGQNALGNRSEQEIWCELQRAVSSNSTLRCLYLSLLSSDTHKAASTSIKPFHGQLLCYNTPLQLKISFLSVAEHDSLSSSAGLLDQMPSEARKGKKKAAKRPTASAVTSAAKPLTRVAARDSDSDLEEKPAPPPVKKTRKTAGPSAPAPAEAKRPAGHRSDQGFDLTTFMASFQPGRSGSADGPS</sequence>
<dbReference type="Gene3D" id="3.80.10.10">
    <property type="entry name" value="Ribonuclease Inhibitor"/>
    <property type="match status" value="2"/>
</dbReference>
<feature type="compositionally biased region" description="Basic and acidic residues" evidence="1">
    <location>
        <begin position="565"/>
        <end position="576"/>
    </location>
</feature>
<proteinExistence type="predicted"/>
<dbReference type="EMBL" id="BSXT01003640">
    <property type="protein sequence ID" value="GMF54982.1"/>
    <property type="molecule type" value="Genomic_DNA"/>
</dbReference>
<evidence type="ECO:0000313" key="3">
    <source>
        <dbReference type="Proteomes" id="UP001165121"/>
    </source>
</evidence>
<accession>A0A9W6Y8I5</accession>
<dbReference type="InterPro" id="IPR032675">
    <property type="entry name" value="LRR_dom_sf"/>
</dbReference>